<reference evidence="2" key="1">
    <citation type="journal article" date="2020" name="Stud. Mycol.">
        <title>101 Dothideomycetes genomes: a test case for predicting lifestyles and emergence of pathogens.</title>
        <authorList>
            <person name="Haridas S."/>
            <person name="Albert R."/>
            <person name="Binder M."/>
            <person name="Bloem J."/>
            <person name="Labutti K."/>
            <person name="Salamov A."/>
            <person name="Andreopoulos B."/>
            <person name="Baker S."/>
            <person name="Barry K."/>
            <person name="Bills G."/>
            <person name="Bluhm B."/>
            <person name="Cannon C."/>
            <person name="Castanera R."/>
            <person name="Culley D."/>
            <person name="Daum C."/>
            <person name="Ezra D."/>
            <person name="Gonzalez J."/>
            <person name="Henrissat B."/>
            <person name="Kuo A."/>
            <person name="Liang C."/>
            <person name="Lipzen A."/>
            <person name="Lutzoni F."/>
            <person name="Magnuson J."/>
            <person name="Mondo S."/>
            <person name="Nolan M."/>
            <person name="Ohm R."/>
            <person name="Pangilinan J."/>
            <person name="Park H.-J."/>
            <person name="Ramirez L."/>
            <person name="Alfaro M."/>
            <person name="Sun H."/>
            <person name="Tritt A."/>
            <person name="Yoshinaga Y."/>
            <person name="Zwiers L.-H."/>
            <person name="Turgeon B."/>
            <person name="Goodwin S."/>
            <person name="Spatafora J."/>
            <person name="Crous P."/>
            <person name="Grigoriev I."/>
        </authorList>
    </citation>
    <scope>NUCLEOTIDE SEQUENCE</scope>
    <source>
        <strain evidence="2">CBS 116005</strain>
    </source>
</reference>
<feature type="compositionally biased region" description="Polar residues" evidence="1">
    <location>
        <begin position="45"/>
        <end position="54"/>
    </location>
</feature>
<keyword evidence="3" id="KW-1185">Reference proteome</keyword>
<evidence type="ECO:0000256" key="1">
    <source>
        <dbReference type="SAM" id="MobiDB-lite"/>
    </source>
</evidence>
<dbReference type="Proteomes" id="UP000799436">
    <property type="component" value="Unassembled WGS sequence"/>
</dbReference>
<feature type="compositionally biased region" description="Low complexity" evidence="1">
    <location>
        <begin position="567"/>
        <end position="576"/>
    </location>
</feature>
<feature type="compositionally biased region" description="Low complexity" evidence="1">
    <location>
        <begin position="268"/>
        <end position="281"/>
    </location>
</feature>
<feature type="compositionally biased region" description="Polar residues" evidence="1">
    <location>
        <begin position="925"/>
        <end position="936"/>
    </location>
</feature>
<feature type="compositionally biased region" description="Basic and acidic residues" evidence="1">
    <location>
        <begin position="348"/>
        <end position="360"/>
    </location>
</feature>
<feature type="region of interest" description="Disordered" evidence="1">
    <location>
        <begin position="795"/>
        <end position="979"/>
    </location>
</feature>
<dbReference type="AlphaFoldDB" id="A0A6G1KVD8"/>
<feature type="compositionally biased region" description="Polar residues" evidence="1">
    <location>
        <begin position="801"/>
        <end position="827"/>
    </location>
</feature>
<accession>A0A6G1KVD8</accession>
<feature type="region of interest" description="Disordered" evidence="1">
    <location>
        <begin position="602"/>
        <end position="666"/>
    </location>
</feature>
<feature type="compositionally biased region" description="Polar residues" evidence="1">
    <location>
        <begin position="868"/>
        <end position="883"/>
    </location>
</feature>
<evidence type="ECO:0000313" key="2">
    <source>
        <dbReference type="EMBL" id="KAF2764229.1"/>
    </source>
</evidence>
<feature type="compositionally biased region" description="Acidic residues" evidence="1">
    <location>
        <begin position="529"/>
        <end position="545"/>
    </location>
</feature>
<feature type="compositionally biased region" description="Polar residues" evidence="1">
    <location>
        <begin position="219"/>
        <end position="231"/>
    </location>
</feature>
<feature type="compositionally biased region" description="Basic and acidic residues" evidence="1">
    <location>
        <begin position="946"/>
        <end position="966"/>
    </location>
</feature>
<feature type="compositionally biased region" description="Acidic residues" evidence="1">
    <location>
        <begin position="887"/>
        <end position="908"/>
    </location>
</feature>
<feature type="compositionally biased region" description="Polar residues" evidence="1">
    <location>
        <begin position="503"/>
        <end position="522"/>
    </location>
</feature>
<feature type="compositionally biased region" description="Acidic residues" evidence="1">
    <location>
        <begin position="59"/>
        <end position="75"/>
    </location>
</feature>
<proteinExistence type="predicted"/>
<feature type="region of interest" description="Disordered" evidence="1">
    <location>
        <begin position="481"/>
        <end position="577"/>
    </location>
</feature>
<feature type="region of interest" description="Disordered" evidence="1">
    <location>
        <begin position="348"/>
        <end position="373"/>
    </location>
</feature>
<dbReference type="EMBL" id="ML995933">
    <property type="protein sequence ID" value="KAF2764229.1"/>
    <property type="molecule type" value="Genomic_DNA"/>
</dbReference>
<feature type="compositionally biased region" description="Low complexity" evidence="1">
    <location>
        <begin position="361"/>
        <end position="373"/>
    </location>
</feature>
<sequence>MTPEQVAAVAQLIQLGLIKPPPMPGANSMAAPPPVPAPTVSNAPQNVPQATAPMQPQDVETDKEEGELEEGEEPDTAGRDFLRPPPTGPRKRSPSPMERYGRPAILTNSRAFAEERRGSPPSQKLRKVSEPVGRSSNPAVPDLHRSASGSLSARPSDRSVAARSFVLQMHKAGYTFDQLAEHVPNRNALEKMYRSMQLPVTPRPSVNGSSAPTAKPAQLNGTTSTSAQSTPGEPRTVTVTRRPAPPARPAPANRADYLAKLAAAKAGKSSAAKPAEKAGGPSPLPATPAVEGADSAAGNPSGVSQTSPPLQTAITAITNQPTGEAAVTKKISFDSEKLKQRMEALRAENAAKARERERLASSDPAVASSPVRGTAPGGGLGAGIADIQAKAEPVSQISTSPAVHIQIPPLQPAPVSATSRSMPGTPGRPFPGLPGLFMAPSPVQLTPSVVSQPASVSKPITAFPTASQPSAVIANAYPSVASPSGPPNMSRLSNAANGAPLTATHQQAKQTTFGQSRSSSESEGLVIEVSEDEDDNDEDAMELDSDTATHKRPDHIPNFPSRTGVSAPGTPTAATPRTLSAYELKMKEIEAQKRRIAEIEARTKAKKAAAQTSGNSTPAAHQPVGDEKAPSSMIAVDRGHTGNGISEAESPAQSNSSAGRSAKALAREEERAMLEKRLRELHEAVQSGKTVPVKTDIRSVVPVSDEPRVHAIDSDRDLIAAKSIGLDDVAELQQPHTMNSASDHNVEMDLSSPEVDARVVADDAFETDAGVVADDRKAASQAATIVTVNSTMAAAEDKSAAENSPDQILRDTSPSINDAAPMQNTSGEPMDIASTPSVAKADDNDEAEPSPQESGRGMIPDVQVAMSVLSSVETESDTSQASSDRMDMEDEQYDDNEDDDDDEADYEPEVISPAPAPTATQPLTISDNVLPNQQNAADDLAPELQPPHEEQAMVKKGSDEEVRESSEGEESNWSETLYS</sequence>
<feature type="region of interest" description="Disordered" evidence="1">
    <location>
        <begin position="18"/>
        <end position="159"/>
    </location>
</feature>
<dbReference type="OrthoDB" id="1922977at2759"/>
<protein>
    <submittedName>
        <fullName evidence="2">Uncharacterized protein</fullName>
    </submittedName>
</protein>
<organism evidence="2 3">
    <name type="scientific">Teratosphaeria nubilosa</name>
    <dbReference type="NCBI Taxonomy" id="161662"/>
    <lineage>
        <taxon>Eukaryota</taxon>
        <taxon>Fungi</taxon>
        <taxon>Dikarya</taxon>
        <taxon>Ascomycota</taxon>
        <taxon>Pezizomycotina</taxon>
        <taxon>Dothideomycetes</taxon>
        <taxon>Dothideomycetidae</taxon>
        <taxon>Mycosphaerellales</taxon>
        <taxon>Teratosphaeriaceae</taxon>
        <taxon>Teratosphaeria</taxon>
    </lineage>
</organism>
<evidence type="ECO:0000313" key="3">
    <source>
        <dbReference type="Proteomes" id="UP000799436"/>
    </source>
</evidence>
<feature type="region of interest" description="Disordered" evidence="1">
    <location>
        <begin position="199"/>
        <end position="252"/>
    </location>
</feature>
<feature type="region of interest" description="Disordered" evidence="1">
    <location>
        <begin position="268"/>
        <end position="308"/>
    </location>
</feature>
<name>A0A6G1KVD8_9PEZI</name>
<gene>
    <name evidence="2" type="ORF">EJ03DRAFT_35048</name>
</gene>